<reference evidence="9 10" key="1">
    <citation type="journal article" date="2014" name="Genome Biol. Evol.">
        <title>The secreted proteins of Achlya hypogyna and Thraustotheca clavata identify the ancestral oomycete secretome and reveal gene acquisitions by horizontal gene transfer.</title>
        <authorList>
            <person name="Misner I."/>
            <person name="Blouin N."/>
            <person name="Leonard G."/>
            <person name="Richards T.A."/>
            <person name="Lane C.E."/>
        </authorList>
    </citation>
    <scope>NUCLEOTIDE SEQUENCE [LARGE SCALE GENOMIC DNA]</scope>
    <source>
        <strain evidence="9 10">ATCC 34112</strain>
    </source>
</reference>
<dbReference type="InterPro" id="IPR013122">
    <property type="entry name" value="PKD1_2_channel"/>
</dbReference>
<feature type="region of interest" description="Disordered" evidence="6">
    <location>
        <begin position="488"/>
        <end position="514"/>
    </location>
</feature>
<feature type="transmembrane region" description="Helical" evidence="7">
    <location>
        <begin position="97"/>
        <end position="119"/>
    </location>
</feature>
<feature type="transmembrane region" description="Helical" evidence="7">
    <location>
        <begin position="171"/>
        <end position="190"/>
    </location>
</feature>
<feature type="domain" description="Polycystin cation channel PKD1/PKD2" evidence="8">
    <location>
        <begin position="321"/>
        <end position="450"/>
    </location>
</feature>
<keyword evidence="2 7" id="KW-0812">Transmembrane</keyword>
<dbReference type="PANTHER" id="PTHR10582">
    <property type="entry name" value="TRANSIENT RECEPTOR POTENTIAL ION CHANNEL PROTEIN"/>
    <property type="match status" value="1"/>
</dbReference>
<dbReference type="GO" id="GO:0098703">
    <property type="term" value="P:calcium ion import across plasma membrane"/>
    <property type="evidence" value="ECO:0007669"/>
    <property type="project" value="TreeGrafter"/>
</dbReference>
<keyword evidence="10" id="KW-1185">Reference proteome</keyword>
<dbReference type="PANTHER" id="PTHR10582:SF2">
    <property type="entry name" value="INACTIVE"/>
    <property type="match status" value="1"/>
</dbReference>
<accession>A0A1W0A4H3</accession>
<evidence type="ECO:0000256" key="6">
    <source>
        <dbReference type="SAM" id="MobiDB-lite"/>
    </source>
</evidence>
<protein>
    <recommendedName>
        <fullName evidence="8">Polycystin cation channel PKD1/PKD2 domain-containing protein</fullName>
    </recommendedName>
</protein>
<keyword evidence="5 7" id="KW-0472">Membrane</keyword>
<feature type="transmembrane region" description="Helical" evidence="7">
    <location>
        <begin position="317"/>
        <end position="334"/>
    </location>
</feature>
<feature type="transmembrane region" description="Helical" evidence="7">
    <location>
        <begin position="210"/>
        <end position="229"/>
    </location>
</feature>
<evidence type="ECO:0000259" key="8">
    <source>
        <dbReference type="Pfam" id="PF08016"/>
    </source>
</evidence>
<name>A0A1W0A4H3_9STRA</name>
<evidence type="ECO:0000256" key="7">
    <source>
        <dbReference type="SAM" id="Phobius"/>
    </source>
</evidence>
<dbReference type="AlphaFoldDB" id="A0A1W0A4H3"/>
<proteinExistence type="predicted"/>
<feature type="transmembrane region" description="Helical" evidence="7">
    <location>
        <begin position="250"/>
        <end position="272"/>
    </location>
</feature>
<keyword evidence="4 7" id="KW-1133">Transmembrane helix</keyword>
<feature type="transmembrane region" description="Helical" evidence="7">
    <location>
        <begin position="292"/>
        <end position="310"/>
    </location>
</feature>
<dbReference type="GO" id="GO:0005886">
    <property type="term" value="C:plasma membrane"/>
    <property type="evidence" value="ECO:0007669"/>
    <property type="project" value="TreeGrafter"/>
</dbReference>
<dbReference type="Proteomes" id="UP000243217">
    <property type="component" value="Unassembled WGS sequence"/>
</dbReference>
<dbReference type="EMBL" id="JNBS01000507">
    <property type="protein sequence ID" value="OQS05089.1"/>
    <property type="molecule type" value="Genomic_DNA"/>
</dbReference>
<organism evidence="9 10">
    <name type="scientific">Thraustotheca clavata</name>
    <dbReference type="NCBI Taxonomy" id="74557"/>
    <lineage>
        <taxon>Eukaryota</taxon>
        <taxon>Sar</taxon>
        <taxon>Stramenopiles</taxon>
        <taxon>Oomycota</taxon>
        <taxon>Saprolegniomycetes</taxon>
        <taxon>Saprolegniales</taxon>
        <taxon>Achlyaceae</taxon>
        <taxon>Thraustotheca</taxon>
    </lineage>
</organism>
<evidence type="ECO:0000313" key="9">
    <source>
        <dbReference type="EMBL" id="OQS05089.1"/>
    </source>
</evidence>
<feature type="transmembrane region" description="Helical" evidence="7">
    <location>
        <begin position="418"/>
        <end position="442"/>
    </location>
</feature>
<dbReference type="InterPro" id="IPR024862">
    <property type="entry name" value="TRPV"/>
</dbReference>
<dbReference type="Pfam" id="PF08016">
    <property type="entry name" value="PKD_channel"/>
    <property type="match status" value="1"/>
</dbReference>
<sequence>MDQIRINFNAIEEEKFAFKTFQNSVRTSVDLNDAVQELDKCILNRKEILEVYNGPSLSIILSTPANPPKYDRSRLVTHPVMRLVIQMKWEIFAKRMYLTQLVMNCLLVLAMTLSASMNIDYSDPEEPTPMPTPTLNATAYESQRIVWLYVAWLSSILLVALKWYTPKRSVCWSFLTLVVLVISYFLLHHFMDLIVSKFDPSLFQKVNNCLVAFVAFCFLVNELNEFFAAADLQGPKEIDIFSKYPLLQWLFYYVIFLPFIFVVAIVFCAFIQDPEDPHHFDYFDSAFNLFQIPTYCGILVYVLSEFVHIFPPHTQLYFGLFLTFMLWVLSLQYLEVHSTAGYLLPLMRAITGDMARFMAFYAPFQIAYTCAYFLLFQNQHPIPDNYDTFGQTFVTTFLVMLGNIELDPFEQLPVKNGSYVLGYVILLTHATLVIVMLLNVIVAMMTKTMDGGLEKARVQAIVSFAECVARCEKIRGLQPITIEELTENTPLLSSTQENPKYNEKNGGGKAKKEENESKYNFDILADFDKDWELELEDKSTDDRIIELASSNEAILKLLKEMKKSR</sequence>
<evidence type="ECO:0000256" key="4">
    <source>
        <dbReference type="ARBA" id="ARBA00022989"/>
    </source>
</evidence>
<dbReference type="GO" id="GO:0005216">
    <property type="term" value="F:monoatomic ion channel activity"/>
    <property type="evidence" value="ECO:0007669"/>
    <property type="project" value="InterPro"/>
</dbReference>
<gene>
    <name evidence="9" type="ORF">THRCLA_20720</name>
</gene>
<evidence type="ECO:0000256" key="2">
    <source>
        <dbReference type="ARBA" id="ARBA00022692"/>
    </source>
</evidence>
<evidence type="ECO:0000313" key="10">
    <source>
        <dbReference type="Proteomes" id="UP000243217"/>
    </source>
</evidence>
<evidence type="ECO:0000256" key="3">
    <source>
        <dbReference type="ARBA" id="ARBA00022737"/>
    </source>
</evidence>
<comment type="caution">
    <text evidence="9">The sequence shown here is derived from an EMBL/GenBank/DDBJ whole genome shotgun (WGS) entry which is preliminary data.</text>
</comment>
<feature type="transmembrane region" description="Helical" evidence="7">
    <location>
        <begin position="145"/>
        <end position="164"/>
    </location>
</feature>
<feature type="compositionally biased region" description="Polar residues" evidence="6">
    <location>
        <begin position="488"/>
        <end position="499"/>
    </location>
</feature>
<comment type="subcellular location">
    <subcellularLocation>
        <location evidence="1">Membrane</location>
        <topology evidence="1">Multi-pass membrane protein</topology>
    </subcellularLocation>
</comment>
<evidence type="ECO:0000256" key="1">
    <source>
        <dbReference type="ARBA" id="ARBA00004141"/>
    </source>
</evidence>
<feature type="transmembrane region" description="Helical" evidence="7">
    <location>
        <begin position="354"/>
        <end position="376"/>
    </location>
</feature>
<feature type="transmembrane region" description="Helical" evidence="7">
    <location>
        <begin position="388"/>
        <end position="406"/>
    </location>
</feature>
<dbReference type="OrthoDB" id="533508at2759"/>
<keyword evidence="3" id="KW-0677">Repeat</keyword>
<evidence type="ECO:0000256" key="5">
    <source>
        <dbReference type="ARBA" id="ARBA00023136"/>
    </source>
</evidence>